<feature type="domain" description="Reelin" evidence="4">
    <location>
        <begin position="22"/>
        <end position="190"/>
    </location>
</feature>
<reference evidence="5" key="1">
    <citation type="submission" date="2021-10" db="EMBL/GenBank/DDBJ databases">
        <title>Tropical sea cucumber genome reveals ecological adaptation and Cuvierian tubules defense mechanism.</title>
        <authorList>
            <person name="Chen T."/>
        </authorList>
    </citation>
    <scope>NUCLEOTIDE SEQUENCE</scope>
    <source>
        <strain evidence="5">Nanhai2018</strain>
        <tissue evidence="5">Muscle</tissue>
    </source>
</reference>
<dbReference type="InterPro" id="IPR003410">
    <property type="entry name" value="HYR_dom"/>
</dbReference>
<organism evidence="5 6">
    <name type="scientific">Holothuria leucospilota</name>
    <name type="common">Black long sea cucumber</name>
    <name type="synonym">Mertensiothuria leucospilota</name>
    <dbReference type="NCBI Taxonomy" id="206669"/>
    <lineage>
        <taxon>Eukaryota</taxon>
        <taxon>Metazoa</taxon>
        <taxon>Echinodermata</taxon>
        <taxon>Eleutherozoa</taxon>
        <taxon>Echinozoa</taxon>
        <taxon>Holothuroidea</taxon>
        <taxon>Aspidochirotacea</taxon>
        <taxon>Aspidochirotida</taxon>
        <taxon>Holothuriidae</taxon>
        <taxon>Holothuria</taxon>
    </lineage>
</organism>
<dbReference type="CDD" id="cd08544">
    <property type="entry name" value="Reeler"/>
    <property type="match status" value="1"/>
</dbReference>
<feature type="domain" description="HYR" evidence="3">
    <location>
        <begin position="933"/>
        <end position="1016"/>
    </location>
</feature>
<feature type="signal peptide" evidence="2">
    <location>
        <begin position="1"/>
        <end position="27"/>
    </location>
</feature>
<keyword evidence="2" id="KW-0732">Signal</keyword>
<keyword evidence="1" id="KW-0677">Repeat</keyword>
<feature type="chain" id="PRO_5040254294" evidence="2">
    <location>
        <begin position="28"/>
        <end position="1724"/>
    </location>
</feature>
<keyword evidence="6" id="KW-1185">Reference proteome</keyword>
<feature type="domain" description="HYR" evidence="3">
    <location>
        <begin position="847"/>
        <end position="932"/>
    </location>
</feature>
<feature type="domain" description="HYR" evidence="3">
    <location>
        <begin position="1273"/>
        <end position="1356"/>
    </location>
</feature>
<comment type="caution">
    <text evidence="5">The sequence shown here is derived from an EMBL/GenBank/DDBJ whole genome shotgun (WGS) entry which is preliminary data.</text>
</comment>
<dbReference type="PANTHER" id="PTHR24273">
    <property type="entry name" value="FI04643P-RELATED"/>
    <property type="match status" value="1"/>
</dbReference>
<feature type="domain" description="HYR" evidence="3">
    <location>
        <begin position="1187"/>
        <end position="1272"/>
    </location>
</feature>
<name>A0A9Q1H5V8_HOLLE</name>
<dbReference type="OrthoDB" id="6418377at2759"/>
<evidence type="ECO:0000259" key="4">
    <source>
        <dbReference type="PROSITE" id="PS51019"/>
    </source>
</evidence>
<dbReference type="PROSITE" id="PS51019">
    <property type="entry name" value="REELIN"/>
    <property type="match status" value="1"/>
</dbReference>
<feature type="domain" description="HYR" evidence="3">
    <location>
        <begin position="1613"/>
        <end position="1697"/>
    </location>
</feature>
<dbReference type="PROSITE" id="PS50825">
    <property type="entry name" value="HYR"/>
    <property type="match status" value="13"/>
</dbReference>
<protein>
    <submittedName>
        <fullName evidence="5">Hyalin</fullName>
    </submittedName>
</protein>
<evidence type="ECO:0000259" key="3">
    <source>
        <dbReference type="PROSITE" id="PS50825"/>
    </source>
</evidence>
<accession>A0A9Q1H5V8</accession>
<dbReference type="Pfam" id="PF02494">
    <property type="entry name" value="HYR"/>
    <property type="match status" value="17"/>
</dbReference>
<feature type="domain" description="HYR" evidence="3">
    <location>
        <begin position="1017"/>
        <end position="1102"/>
    </location>
</feature>
<feature type="domain" description="HYR" evidence="3">
    <location>
        <begin position="679"/>
        <end position="765"/>
    </location>
</feature>
<dbReference type="EMBL" id="JAIZAY010000010">
    <property type="protein sequence ID" value="KAJ8034394.1"/>
    <property type="molecule type" value="Genomic_DNA"/>
</dbReference>
<feature type="domain" description="HYR" evidence="3">
    <location>
        <begin position="1357"/>
        <end position="1442"/>
    </location>
</feature>
<dbReference type="InterPro" id="IPR002861">
    <property type="entry name" value="Reeler_dom"/>
</dbReference>
<dbReference type="PANTHER" id="PTHR24273:SF32">
    <property type="entry name" value="HYALIN"/>
    <property type="match status" value="1"/>
</dbReference>
<evidence type="ECO:0000256" key="1">
    <source>
        <dbReference type="ARBA" id="ARBA00022737"/>
    </source>
</evidence>
<evidence type="ECO:0000313" key="5">
    <source>
        <dbReference type="EMBL" id="KAJ8034394.1"/>
    </source>
</evidence>
<proteinExistence type="predicted"/>
<feature type="domain" description="HYR" evidence="3">
    <location>
        <begin position="259"/>
        <end position="342"/>
    </location>
</feature>
<feature type="domain" description="HYR" evidence="3">
    <location>
        <begin position="1103"/>
        <end position="1186"/>
    </location>
</feature>
<gene>
    <name evidence="5" type="ORF">HOLleu_21209</name>
</gene>
<dbReference type="Proteomes" id="UP001152320">
    <property type="component" value="Chromosome 10"/>
</dbReference>
<feature type="domain" description="HYR" evidence="3">
    <location>
        <begin position="425"/>
        <end position="509"/>
    </location>
</feature>
<dbReference type="Pfam" id="PF02014">
    <property type="entry name" value="Reeler"/>
    <property type="match status" value="1"/>
</dbReference>
<evidence type="ECO:0000256" key="2">
    <source>
        <dbReference type="SAM" id="SignalP"/>
    </source>
</evidence>
<feature type="domain" description="HYR" evidence="3">
    <location>
        <begin position="594"/>
        <end position="678"/>
    </location>
</feature>
<dbReference type="Gene3D" id="2.60.40.4060">
    <property type="entry name" value="Reeler domain"/>
    <property type="match status" value="1"/>
</dbReference>
<evidence type="ECO:0000313" key="6">
    <source>
        <dbReference type="Proteomes" id="UP001152320"/>
    </source>
</evidence>
<dbReference type="InterPro" id="IPR042307">
    <property type="entry name" value="Reeler_sf"/>
</dbReference>
<sequence>MAEKKSLNLVTTKSLVISFLLVIPVSSFSTGGGEESCVTLRPNHDVNRPQTSPPPYTLQVSRTTFSPGDIITVTVAPEPNNIGAQTYRGISLQARRTDTSLRAIGSWVIPNSNFQYINCLNSPQGTLTHTTSADKTLPMNFQWASPVDSSGDVIFTATLVQNFDIFWADFRSQIVQDVTVQPELPTITCPMDIRVPRQPGASGSNVAWVAPTCVDATDGQPLVVNCSPTSNSFFITGVTSVTCFCTSPQQAMTTCTFTVTVESPPVIICPSVMQMIAQGNNVGAFVTWNAPSCIDAEEGLLDATCDRNSGSFFLAPQTTVTCTCTDMDGSEATCDFMVDLTNLNTGPSINCPPPVQVSSVAGNFGITVPFTTPTCTDAETLPNFLSVTCNPQSGTLFPIGTNTVICTCTDEGGLMDSCMIRVVVTDVNPPQIVCPPDVTVQSQPNNGGNFASWPSPTCMDLETPSDLTIICDPPSGAFFPNTGVNVVSCNCTDGSGSVSSCTLNVNIQVVNTPPTIMCPQIEGVPSLSGNIGNTVSWPLPSCTDLQDVPTMLSVTCLPQSGDFFVGTGIMQAQCTCIDTGSLSDQCTINVEIVAENIPPTIGNCPQAPVTVESQPNNAGAEVVFSTPTCTDSDQGVMPVVVCDPASGSFLQGIGSRTGTCTCTDLAGDTSQCTFSIIINEANTPPVIVCPPRVIVESLQGNTGNNAVWTDPTCTDTEQVDGSLVVTCNPMTGSFFTGVGDNTVTCTCTDNGGEVDTCAFVVTIEQANTPPTINCPGPVVIAAPMNNNGNVAQMVGVTCTDTGGDDATLTVTCTALSNLIFGNNIVNCECSDSTGLSDTCTFGVTIQAPNTPPRITCPAPVTVSSLANNVGNTVSWADPTCTDVEQDDITLTINCNPMAGSFFSGVQSNSVTCTCTDNGGLSDTCVFTVTVETANTPPVISCPAPVTVTSLANNVGNTASWADPTCTDVEQNDITLTINCNPVSGSFFSGVQSNSVTCTCTDNGGLSDTCVFTVTVETANTPPVITCPAPVTVTSLANNVGNTASWADPTCTDVEQNGITLTINCNPVSGSFFSGVQSNSVTCTCTDNGGLSDTCVFTVTVETANTPPVITCPAPVTVTSLANNVGNTASWADPTCTDVEQNGITLTINCNPVSGSFFSGVQSNSVTCTCTDNGGLSDTCVFTVTVETANTPPVITCPAPVTVTSLANNVGNTASWADPTCTDSEQNDITLAINCNPVSGSFFSGVQSNSVTCTCTDNGGLSDTCVFTVTVETANTPPVITCPAPVTVTSLANNVGNTASWSDPTCTDSEQNDVTLALNCNPVSGSFFSGVQSNSVTCTCTDNGGLSDTCVFTVTVETANAPPVITCPAPVTVDSLENNVGNTASWADPTCTDSEQNDVTLAINCNPVSGSFFSGVQSNSVTCTCTDNGGLSDTCVFTVTVQPPSTAPVITCPAPVTVTSLANNVGNTASWADPTCTDLDQNDITLAINCNPVSGSFFSGVQSNSVTCTCTDNGGLSDTCVFTVTVETANTPPVITCPGPVIVSSLANNVGNTASWADPTCTDLDQNDITLALNCNPVSGSFFSGVQSNSVTCTCTDNGGLSDSCVFTVTVQPANSPPVITCPAPVTVDSLANNVGNTASWADPTCTDLDQNDMTLAINCNPVSGSFFSGVQSNSVTCTCTDNGGLSDSCVFTVTVQPPSTTPVITCPAPVTVTSLANNVGNTAS</sequence>
<feature type="domain" description="HYR" evidence="3">
    <location>
        <begin position="1527"/>
        <end position="1612"/>
    </location>
</feature>